<feature type="domain" description="Aminoglycoside phosphotransferase" evidence="1">
    <location>
        <begin position="27"/>
        <end position="262"/>
    </location>
</feature>
<dbReference type="EC" id="2.7.-.-" evidence="3"/>
<organism evidence="3 4">
    <name type="scientific">Nocardia thailandica</name>
    <dbReference type="NCBI Taxonomy" id="257275"/>
    <lineage>
        <taxon>Bacteria</taxon>
        <taxon>Bacillati</taxon>
        <taxon>Actinomycetota</taxon>
        <taxon>Actinomycetes</taxon>
        <taxon>Mycobacteriales</taxon>
        <taxon>Nocardiaceae</taxon>
        <taxon>Nocardia</taxon>
    </lineage>
</organism>
<dbReference type="InterPro" id="IPR011009">
    <property type="entry name" value="Kinase-like_dom_sf"/>
</dbReference>
<protein>
    <submittedName>
        <fullName evidence="3">Phosphotransferase family protein</fullName>
        <ecNumber evidence="3">2.7.-.-</ecNumber>
    </submittedName>
</protein>
<dbReference type="RefSeq" id="WP_387702756.1">
    <property type="nucleotide sequence ID" value="NZ_JBIAMX010000021.1"/>
</dbReference>
<dbReference type="InterPro" id="IPR002575">
    <property type="entry name" value="Aminoglycoside_PTrfase"/>
</dbReference>
<name>A0ABW6PVD2_9NOCA</name>
<dbReference type="InterPro" id="IPR041726">
    <property type="entry name" value="ACAD10_11_N"/>
</dbReference>
<sequence>MALTPSPEGIRDVLLAAGIEVTPGTPRLLTGGASREVWSIDARDARGALVPLILRRDPPGHGDAVRMRAEAACLRAAAAAGVPVPTVLAEGATAPGIDAPFLLMNRVPGEALPRRIQRDPVFADVRPGLAEEMGYVLGLVHRSDITTLDTLDRTDPVDVIEALYRDLDAPRPAVELGLRWLRAHRPPARPTALVHGDFRLGNLLVDPDGIRGVLDWELAHLGDPIEDLGWLCVRAWRFGAPDPVAGLGSREQLLDGYFRATGVRPGADELHWWETFGTLKWLVVSAFQAHRHFGGSEPSLELAAIGRRICESEFDLLLILGLLDEAPAARPRPPRPTLHDRPTPAEILDLVAATLTDDIAPAVADGHDRERYLLRICVNLLRTATRELAVDRADDDHLTGLLDALGCADEADLAHRLRTGDADAADPAVRRAVSAAVLARLRVANPRHLPRRPV</sequence>
<dbReference type="InterPro" id="IPR051678">
    <property type="entry name" value="AGP_Transferase"/>
</dbReference>
<dbReference type="EMBL" id="JBIAMX010000021">
    <property type="protein sequence ID" value="MFF0546395.1"/>
    <property type="molecule type" value="Genomic_DNA"/>
</dbReference>
<dbReference type="Proteomes" id="UP001601444">
    <property type="component" value="Unassembled WGS sequence"/>
</dbReference>
<dbReference type="CDD" id="cd05154">
    <property type="entry name" value="ACAD10_11_N-like"/>
    <property type="match status" value="1"/>
</dbReference>
<dbReference type="SUPFAM" id="SSF56112">
    <property type="entry name" value="Protein kinase-like (PK-like)"/>
    <property type="match status" value="1"/>
</dbReference>
<dbReference type="Pfam" id="PF19802">
    <property type="entry name" value="DUF6285"/>
    <property type="match status" value="1"/>
</dbReference>
<dbReference type="InterPro" id="IPR046252">
    <property type="entry name" value="DUF6285"/>
</dbReference>
<evidence type="ECO:0000259" key="2">
    <source>
        <dbReference type="Pfam" id="PF19802"/>
    </source>
</evidence>
<dbReference type="PANTHER" id="PTHR21310">
    <property type="entry name" value="AMINOGLYCOSIDE PHOSPHOTRANSFERASE-RELATED-RELATED"/>
    <property type="match status" value="1"/>
</dbReference>
<dbReference type="Gene3D" id="3.90.1200.10">
    <property type="match status" value="1"/>
</dbReference>
<comment type="caution">
    <text evidence="3">The sequence shown here is derived from an EMBL/GenBank/DDBJ whole genome shotgun (WGS) entry which is preliminary data.</text>
</comment>
<keyword evidence="3" id="KW-0808">Transferase</keyword>
<dbReference type="GO" id="GO:0016740">
    <property type="term" value="F:transferase activity"/>
    <property type="evidence" value="ECO:0007669"/>
    <property type="project" value="UniProtKB-KW"/>
</dbReference>
<dbReference type="Gene3D" id="3.30.200.20">
    <property type="entry name" value="Phosphorylase Kinase, domain 1"/>
    <property type="match status" value="1"/>
</dbReference>
<dbReference type="PANTHER" id="PTHR21310:SF57">
    <property type="entry name" value="BLR2944 PROTEIN"/>
    <property type="match status" value="1"/>
</dbReference>
<evidence type="ECO:0000313" key="4">
    <source>
        <dbReference type="Proteomes" id="UP001601444"/>
    </source>
</evidence>
<accession>A0ABW6PVD2</accession>
<evidence type="ECO:0000259" key="1">
    <source>
        <dbReference type="Pfam" id="PF01636"/>
    </source>
</evidence>
<keyword evidence="4" id="KW-1185">Reference proteome</keyword>
<proteinExistence type="predicted"/>
<reference evidence="3 4" key="1">
    <citation type="submission" date="2024-10" db="EMBL/GenBank/DDBJ databases">
        <title>The Natural Products Discovery Center: Release of the First 8490 Sequenced Strains for Exploring Actinobacteria Biosynthetic Diversity.</title>
        <authorList>
            <person name="Kalkreuter E."/>
            <person name="Kautsar S.A."/>
            <person name="Yang D."/>
            <person name="Bader C.D."/>
            <person name="Teijaro C.N."/>
            <person name="Fluegel L."/>
            <person name="Davis C.M."/>
            <person name="Simpson J.R."/>
            <person name="Lauterbach L."/>
            <person name="Steele A.D."/>
            <person name="Gui C."/>
            <person name="Meng S."/>
            <person name="Li G."/>
            <person name="Viehrig K."/>
            <person name="Ye F."/>
            <person name="Su P."/>
            <person name="Kiefer A.F."/>
            <person name="Nichols A."/>
            <person name="Cepeda A.J."/>
            <person name="Yan W."/>
            <person name="Fan B."/>
            <person name="Jiang Y."/>
            <person name="Adhikari A."/>
            <person name="Zheng C.-J."/>
            <person name="Schuster L."/>
            <person name="Cowan T.M."/>
            <person name="Smanski M.J."/>
            <person name="Chevrette M.G."/>
            <person name="De Carvalho L.P.S."/>
            <person name="Shen B."/>
        </authorList>
    </citation>
    <scope>NUCLEOTIDE SEQUENCE [LARGE SCALE GENOMIC DNA]</scope>
    <source>
        <strain evidence="3 4">NPDC004045</strain>
    </source>
</reference>
<feature type="domain" description="DUF6285" evidence="2">
    <location>
        <begin position="368"/>
        <end position="447"/>
    </location>
</feature>
<evidence type="ECO:0000313" key="3">
    <source>
        <dbReference type="EMBL" id="MFF0546395.1"/>
    </source>
</evidence>
<dbReference type="Pfam" id="PF01636">
    <property type="entry name" value="APH"/>
    <property type="match status" value="1"/>
</dbReference>
<gene>
    <name evidence="3" type="ORF">ACFYTF_26530</name>
</gene>